<dbReference type="OrthoDB" id="6107025at2"/>
<feature type="region of interest" description="Disordered" evidence="1">
    <location>
        <begin position="35"/>
        <end position="59"/>
    </location>
</feature>
<dbReference type="RefSeq" id="WP_128995428.1">
    <property type="nucleotide sequence ID" value="NZ_PDKN01000002.1"/>
</dbReference>
<evidence type="ECO:0000313" key="3">
    <source>
        <dbReference type="Proteomes" id="UP000290657"/>
    </source>
</evidence>
<dbReference type="Proteomes" id="UP000290657">
    <property type="component" value="Unassembled WGS sequence"/>
</dbReference>
<reference evidence="2 3" key="1">
    <citation type="submission" date="2017-10" db="EMBL/GenBank/DDBJ databases">
        <title>Genomics of the genus Arcobacter.</title>
        <authorList>
            <person name="Perez-Cataluna A."/>
            <person name="Figueras M.J."/>
        </authorList>
    </citation>
    <scope>NUCLEOTIDE SEQUENCE [LARGE SCALE GENOMIC DNA]</scope>
    <source>
        <strain evidence="2 3">CECT 8987</strain>
    </source>
</reference>
<proteinExistence type="predicted"/>
<dbReference type="AlphaFoldDB" id="A0A4Q0XTA7"/>
<accession>A0A4Q0XTA7</accession>
<name>A0A4Q0XTA7_9BACT</name>
<organism evidence="2 3">
    <name type="scientific">Candidatus Marinarcus aquaticus</name>
    <dbReference type="NCBI Taxonomy" id="2044504"/>
    <lineage>
        <taxon>Bacteria</taxon>
        <taxon>Pseudomonadati</taxon>
        <taxon>Campylobacterota</taxon>
        <taxon>Epsilonproteobacteria</taxon>
        <taxon>Campylobacterales</taxon>
        <taxon>Arcobacteraceae</taxon>
        <taxon>Candidatus Marinarcus</taxon>
    </lineage>
</organism>
<comment type="caution">
    <text evidence="2">The sequence shown here is derived from an EMBL/GenBank/DDBJ whole genome shotgun (WGS) entry which is preliminary data.</text>
</comment>
<gene>
    <name evidence="2" type="ORF">CRV04_03510</name>
</gene>
<evidence type="ECO:0000256" key="1">
    <source>
        <dbReference type="SAM" id="MobiDB-lite"/>
    </source>
</evidence>
<evidence type="ECO:0000313" key="2">
    <source>
        <dbReference type="EMBL" id="RXJ60085.1"/>
    </source>
</evidence>
<keyword evidence="3" id="KW-1185">Reference proteome</keyword>
<protein>
    <submittedName>
        <fullName evidence="2">Entericidin EcnAB</fullName>
    </submittedName>
</protein>
<sequence>MRNLMQLFLIVFLSVFVLGCSKTWEGVKEDTSQNWETTKEKTQEAWDSTKEAVHDATAD</sequence>
<dbReference type="PROSITE" id="PS51257">
    <property type="entry name" value="PROKAR_LIPOPROTEIN"/>
    <property type="match status" value="1"/>
</dbReference>
<dbReference type="EMBL" id="PDKN01000002">
    <property type="protein sequence ID" value="RXJ60085.1"/>
    <property type="molecule type" value="Genomic_DNA"/>
</dbReference>
<dbReference type="Gene3D" id="1.10.287.700">
    <property type="entry name" value="Helix hairpin bin"/>
    <property type="match status" value="1"/>
</dbReference>